<organism evidence="2 3">
    <name type="scientific">Halomicronema hongdechloris C2206</name>
    <dbReference type="NCBI Taxonomy" id="1641165"/>
    <lineage>
        <taxon>Bacteria</taxon>
        <taxon>Bacillati</taxon>
        <taxon>Cyanobacteriota</taxon>
        <taxon>Cyanophyceae</taxon>
        <taxon>Nodosilineales</taxon>
        <taxon>Nodosilineaceae</taxon>
        <taxon>Halomicronema</taxon>
    </lineage>
</organism>
<dbReference type="STRING" id="1641165.XM38_04780"/>
<proteinExistence type="predicted"/>
<dbReference type="InterPro" id="IPR039052">
    <property type="entry name" value="Antitox_PemI-like"/>
</dbReference>
<dbReference type="Pfam" id="PF04014">
    <property type="entry name" value="MazE_antitoxin"/>
    <property type="match status" value="1"/>
</dbReference>
<dbReference type="Proteomes" id="UP000191901">
    <property type="component" value="Chromosome"/>
</dbReference>
<dbReference type="InterPro" id="IPR007159">
    <property type="entry name" value="SpoVT-AbrB_dom"/>
</dbReference>
<dbReference type="EMBL" id="CP021983">
    <property type="protein sequence ID" value="ASC70115.1"/>
    <property type="molecule type" value="Genomic_DNA"/>
</dbReference>
<keyword evidence="3" id="KW-1185">Reference proteome</keyword>
<dbReference type="OrthoDB" id="9795766at2"/>
<gene>
    <name evidence="2" type="primary">mazE</name>
    <name evidence="2" type="ORF">XM38_010450</name>
</gene>
<dbReference type="PANTHER" id="PTHR40516">
    <property type="entry name" value="ANTITOXIN CHPS-RELATED"/>
    <property type="match status" value="1"/>
</dbReference>
<dbReference type="Gene3D" id="2.10.260.10">
    <property type="match status" value="1"/>
</dbReference>
<dbReference type="InterPro" id="IPR037914">
    <property type="entry name" value="SpoVT-AbrB_sf"/>
</dbReference>
<evidence type="ECO:0000313" key="2">
    <source>
        <dbReference type="EMBL" id="ASC70115.1"/>
    </source>
</evidence>
<reference evidence="2 3" key="1">
    <citation type="journal article" date="2016" name="Biochim. Biophys. Acta">
        <title>Characterization of red-shifted phycobilisomes isolated from the chlorophyll f-containing cyanobacterium Halomicronema hongdechloris.</title>
        <authorList>
            <person name="Li Y."/>
            <person name="Lin Y."/>
            <person name="Garvey C.J."/>
            <person name="Birch D."/>
            <person name="Corkery R.W."/>
            <person name="Loughlin P.C."/>
            <person name="Scheer H."/>
            <person name="Willows R.D."/>
            <person name="Chen M."/>
        </authorList>
    </citation>
    <scope>NUCLEOTIDE SEQUENCE [LARGE SCALE GENOMIC DNA]</scope>
    <source>
        <strain evidence="2 3">C2206</strain>
    </source>
</reference>
<protein>
    <submittedName>
        <fullName evidence="2">Antitoxin MazE</fullName>
    </submittedName>
</protein>
<sequence length="80" mass="8787">MVATVTKWGNSLALRIPQHIAKEIQLTEGAEVDLAVIDGNLVIKPRPRRRYSLEELIAAITPETLHSEVETGVAVGNEAW</sequence>
<dbReference type="KEGG" id="hhg:XM38_010450"/>
<dbReference type="SUPFAM" id="SSF89447">
    <property type="entry name" value="AbrB/MazE/MraZ-like"/>
    <property type="match status" value="1"/>
</dbReference>
<accession>A0A1Z3HII9</accession>
<dbReference type="GO" id="GO:0003677">
    <property type="term" value="F:DNA binding"/>
    <property type="evidence" value="ECO:0007669"/>
    <property type="project" value="InterPro"/>
</dbReference>
<dbReference type="GO" id="GO:0097351">
    <property type="term" value="F:toxin sequestering activity"/>
    <property type="evidence" value="ECO:0007669"/>
    <property type="project" value="InterPro"/>
</dbReference>
<dbReference type="AlphaFoldDB" id="A0A1Z3HII9"/>
<evidence type="ECO:0000259" key="1">
    <source>
        <dbReference type="SMART" id="SM00966"/>
    </source>
</evidence>
<feature type="domain" description="SpoVT-AbrB" evidence="1">
    <location>
        <begin position="6"/>
        <end position="51"/>
    </location>
</feature>
<evidence type="ECO:0000313" key="3">
    <source>
        <dbReference type="Proteomes" id="UP000191901"/>
    </source>
</evidence>
<dbReference type="RefSeq" id="WP_080806331.1">
    <property type="nucleotide sequence ID" value="NZ_CP021983.2"/>
</dbReference>
<dbReference type="PANTHER" id="PTHR40516:SF1">
    <property type="entry name" value="ANTITOXIN CHPS-RELATED"/>
    <property type="match status" value="1"/>
</dbReference>
<dbReference type="SMART" id="SM00966">
    <property type="entry name" value="SpoVT_AbrB"/>
    <property type="match status" value="1"/>
</dbReference>
<name>A0A1Z3HII9_9CYAN</name>